<evidence type="ECO:0000313" key="2">
    <source>
        <dbReference type="EMBL" id="GAG48922.1"/>
    </source>
</evidence>
<keyword evidence="1" id="KW-1133">Transmembrane helix</keyword>
<keyword evidence="1" id="KW-0472">Membrane</keyword>
<gene>
    <name evidence="2" type="ORF">S01H1_85278</name>
</gene>
<feature type="non-terminal residue" evidence="2">
    <location>
        <position position="1"/>
    </location>
</feature>
<organism evidence="2">
    <name type="scientific">marine sediment metagenome</name>
    <dbReference type="NCBI Taxonomy" id="412755"/>
    <lineage>
        <taxon>unclassified sequences</taxon>
        <taxon>metagenomes</taxon>
        <taxon>ecological metagenomes</taxon>
    </lineage>
</organism>
<feature type="transmembrane region" description="Helical" evidence="1">
    <location>
        <begin position="73"/>
        <end position="94"/>
    </location>
</feature>
<dbReference type="Pfam" id="PF12679">
    <property type="entry name" value="ABC2_membrane_2"/>
    <property type="match status" value="1"/>
</dbReference>
<dbReference type="AlphaFoldDB" id="X0YPU4"/>
<proteinExistence type="predicted"/>
<dbReference type="EMBL" id="BARS01058502">
    <property type="protein sequence ID" value="GAG48922.1"/>
    <property type="molecule type" value="Genomic_DNA"/>
</dbReference>
<feature type="transmembrane region" description="Helical" evidence="1">
    <location>
        <begin position="33"/>
        <end position="52"/>
    </location>
</feature>
<name>X0YPU4_9ZZZZ</name>
<dbReference type="GO" id="GO:0005886">
    <property type="term" value="C:plasma membrane"/>
    <property type="evidence" value="ECO:0007669"/>
    <property type="project" value="UniProtKB-SubCell"/>
</dbReference>
<dbReference type="GO" id="GO:0140359">
    <property type="term" value="F:ABC-type transporter activity"/>
    <property type="evidence" value="ECO:0007669"/>
    <property type="project" value="InterPro"/>
</dbReference>
<sequence>YVVATVFLLVFGFITYAFLHAGNMQATLQPAMYNSTFILLIIAPALTMRLFAEEKSSGTIEVLMTAPVRDWEVVGAKFLAALTTFGVMLVPTLAHVL</sequence>
<evidence type="ECO:0008006" key="3">
    <source>
        <dbReference type="Google" id="ProtNLM"/>
    </source>
</evidence>
<feature type="non-terminal residue" evidence="2">
    <location>
        <position position="97"/>
    </location>
</feature>
<evidence type="ECO:0000256" key="1">
    <source>
        <dbReference type="SAM" id="Phobius"/>
    </source>
</evidence>
<comment type="caution">
    <text evidence="2">The sequence shown here is derived from an EMBL/GenBank/DDBJ whole genome shotgun (WGS) entry which is preliminary data.</text>
</comment>
<protein>
    <recommendedName>
        <fullName evidence="3">ABC-2 type transporter domain-containing protein</fullName>
    </recommendedName>
</protein>
<reference evidence="2" key="1">
    <citation type="journal article" date="2014" name="Front. Microbiol.">
        <title>High frequency of phylogenetically diverse reductive dehalogenase-homologous genes in deep subseafloor sedimentary metagenomes.</title>
        <authorList>
            <person name="Kawai M."/>
            <person name="Futagami T."/>
            <person name="Toyoda A."/>
            <person name="Takaki Y."/>
            <person name="Nishi S."/>
            <person name="Hori S."/>
            <person name="Arai W."/>
            <person name="Tsubouchi T."/>
            <person name="Morono Y."/>
            <person name="Uchiyama I."/>
            <person name="Ito T."/>
            <person name="Fujiyama A."/>
            <person name="Inagaki F."/>
            <person name="Takami H."/>
        </authorList>
    </citation>
    <scope>NUCLEOTIDE SEQUENCE</scope>
    <source>
        <strain evidence="2">Expedition CK06-06</strain>
    </source>
</reference>
<keyword evidence="1" id="KW-0812">Transmembrane</keyword>
<accession>X0YPU4</accession>